<dbReference type="Gene3D" id="3.40.190.10">
    <property type="entry name" value="Periplasmic binding protein-like II"/>
    <property type="match status" value="2"/>
</dbReference>
<dbReference type="KEGG" id="mind:mvi_62660"/>
<name>A0A8H8X000_9HYPH</name>
<dbReference type="Pfam" id="PF16868">
    <property type="entry name" value="NMT1_3"/>
    <property type="match status" value="1"/>
</dbReference>
<protein>
    <recommendedName>
        <fullName evidence="4">ABC transporter substrate-binding protein</fullName>
    </recommendedName>
</protein>
<dbReference type="RefSeq" id="WP_207183995.1">
    <property type="nucleotide sequence ID" value="NZ_AP024147.1"/>
</dbReference>
<dbReference type="PANTHER" id="PTHR42941:SF1">
    <property type="entry name" value="SLL1037 PROTEIN"/>
    <property type="match status" value="1"/>
</dbReference>
<evidence type="ECO:0000313" key="2">
    <source>
        <dbReference type="EMBL" id="BCM87805.1"/>
    </source>
</evidence>
<dbReference type="InterPro" id="IPR011852">
    <property type="entry name" value="TRAP_TAXI"/>
</dbReference>
<sequence length="327" mass="35071">MTRRAFVLGLALGSLAMSAAFTAPAHAAGISVCTGSSTGNYTAAAKEIFSRVAGRVGEVRFVTNDESGGSLDNLRKLSAGQCDFAFTQSDVFDTYRSENPATLNNLVIYRKVYTEFAHVLCSTGSGWGSLADLEAAKKKGQRVRMIVGPDGSGSAETWRTIRRANSAGLDGIERVADPVNIEAVSAIKDRKDTCMLWVSGLGSPNMELANRRSVNTRDGKPAFRLITVNDDKIYALKDPNGEPIYTAETIESKANGRHPGIYNNLLADNGWLSTDKSVKVPTVEALLVTRQDLKQQMPRAISTSLDQAVEDASSTIWATMSPGAANK</sequence>
<feature type="signal peptide" evidence="1">
    <location>
        <begin position="1"/>
        <end position="27"/>
    </location>
</feature>
<dbReference type="AlphaFoldDB" id="A0A8H8X000"/>
<evidence type="ECO:0000313" key="3">
    <source>
        <dbReference type="Proteomes" id="UP000663508"/>
    </source>
</evidence>
<evidence type="ECO:0008006" key="4">
    <source>
        <dbReference type="Google" id="ProtNLM"/>
    </source>
</evidence>
<geneLocation type="plasmid" evidence="2 3">
    <name>pVL1_2</name>
</geneLocation>
<keyword evidence="1" id="KW-0732">Signal</keyword>
<evidence type="ECO:0000256" key="1">
    <source>
        <dbReference type="SAM" id="SignalP"/>
    </source>
</evidence>
<accession>A0A8H8X000</accession>
<organism evidence="2 3">
    <name type="scientific">Methylobacterium indicum</name>
    <dbReference type="NCBI Taxonomy" id="1775910"/>
    <lineage>
        <taxon>Bacteria</taxon>
        <taxon>Pseudomonadati</taxon>
        <taxon>Pseudomonadota</taxon>
        <taxon>Alphaproteobacteria</taxon>
        <taxon>Hyphomicrobiales</taxon>
        <taxon>Methylobacteriaceae</taxon>
        <taxon>Methylobacterium</taxon>
    </lineage>
</organism>
<gene>
    <name evidence="2" type="ORF">mvi_62660</name>
</gene>
<proteinExistence type="predicted"/>
<dbReference type="EMBL" id="AP024147">
    <property type="protein sequence ID" value="BCM87805.1"/>
    <property type="molecule type" value="Genomic_DNA"/>
</dbReference>
<keyword evidence="2" id="KW-0614">Plasmid</keyword>
<feature type="chain" id="PRO_5034150107" description="ABC transporter substrate-binding protein" evidence="1">
    <location>
        <begin position="28"/>
        <end position="327"/>
    </location>
</feature>
<dbReference type="SUPFAM" id="SSF53850">
    <property type="entry name" value="Periplasmic binding protein-like II"/>
    <property type="match status" value="1"/>
</dbReference>
<dbReference type="Proteomes" id="UP000663508">
    <property type="component" value="Plasmid pVL1_2"/>
</dbReference>
<dbReference type="PANTHER" id="PTHR42941">
    <property type="entry name" value="SLL1037 PROTEIN"/>
    <property type="match status" value="1"/>
</dbReference>
<reference evidence="2" key="1">
    <citation type="submission" date="2020-11" db="EMBL/GenBank/DDBJ databases">
        <title>Complete genome sequence of a novel pathogenic Methylobacterium strain isolated from rice in Vietnam.</title>
        <authorList>
            <person name="Lai K."/>
            <person name="Okazaki S."/>
            <person name="Higashi K."/>
            <person name="Mori H."/>
            <person name="Toyoda A."/>
            <person name="Kurokawa K."/>
        </authorList>
    </citation>
    <scope>NUCLEOTIDE SEQUENCE</scope>
    <source>
        <strain evidence="2">VL1</strain>
        <plasmid evidence="2">pVL1_2</plasmid>
    </source>
</reference>